<dbReference type="EMBL" id="JADFTS010000004">
    <property type="protein sequence ID" value="KAF9610018.1"/>
    <property type="molecule type" value="Genomic_DNA"/>
</dbReference>
<evidence type="ECO:0000313" key="2">
    <source>
        <dbReference type="Proteomes" id="UP000631114"/>
    </source>
</evidence>
<protein>
    <submittedName>
        <fullName evidence="1">Uncharacterized protein</fullName>
    </submittedName>
</protein>
<dbReference type="SUPFAM" id="SSF52047">
    <property type="entry name" value="RNI-like"/>
    <property type="match status" value="1"/>
</dbReference>
<reference evidence="1 2" key="1">
    <citation type="submission" date="2020-10" db="EMBL/GenBank/DDBJ databases">
        <title>The Coptis chinensis genome and diversification of protoberbering-type alkaloids.</title>
        <authorList>
            <person name="Wang B."/>
            <person name="Shu S."/>
            <person name="Song C."/>
            <person name="Liu Y."/>
        </authorList>
    </citation>
    <scope>NUCLEOTIDE SEQUENCE [LARGE SCALE GENOMIC DNA]</scope>
    <source>
        <strain evidence="1">HL-2020</strain>
        <tissue evidence="1">Leaf</tissue>
    </source>
</reference>
<accession>A0A835I6A8</accession>
<name>A0A835I6A8_9MAGN</name>
<gene>
    <name evidence="1" type="ORF">IFM89_019658</name>
</gene>
<dbReference type="OrthoDB" id="120976at2759"/>
<proteinExistence type="predicted"/>
<organism evidence="1 2">
    <name type="scientific">Coptis chinensis</name>
    <dbReference type="NCBI Taxonomy" id="261450"/>
    <lineage>
        <taxon>Eukaryota</taxon>
        <taxon>Viridiplantae</taxon>
        <taxon>Streptophyta</taxon>
        <taxon>Embryophyta</taxon>
        <taxon>Tracheophyta</taxon>
        <taxon>Spermatophyta</taxon>
        <taxon>Magnoliopsida</taxon>
        <taxon>Ranunculales</taxon>
        <taxon>Ranunculaceae</taxon>
        <taxon>Coptidoideae</taxon>
        <taxon>Coptis</taxon>
    </lineage>
</organism>
<dbReference type="PANTHER" id="PTHR47818">
    <property type="entry name" value="RNI-LIKE SUPERFAMILY PROTEIN"/>
    <property type="match status" value="1"/>
</dbReference>
<comment type="caution">
    <text evidence="1">The sequence shown here is derived from an EMBL/GenBank/DDBJ whole genome shotgun (WGS) entry which is preliminary data.</text>
</comment>
<dbReference type="Gene3D" id="3.80.10.10">
    <property type="entry name" value="Ribonuclease Inhibitor"/>
    <property type="match status" value="2"/>
</dbReference>
<keyword evidence="2" id="KW-1185">Reference proteome</keyword>
<dbReference type="AlphaFoldDB" id="A0A835I6A8"/>
<dbReference type="PANTHER" id="PTHR47818:SF2">
    <property type="entry name" value="F-BOX DOMAIN-CONTAINING PROTEIN"/>
    <property type="match status" value="1"/>
</dbReference>
<sequence>MEKVPSLVSLCIEAVSTQIINGNHHYYDLENIFELPSELFDSLITKLPALGLHKLQQHTSLSTHCNGPSNDGFKNGRKRGRCHMMMISIWHGRGYLISRWPERARQIYPADQLTTQGVVGFEQMSCSSEWHQMYWESHLQECLDHVSEKAVLPSFDGRIGEIAIPGSIMEGIGHKMCMCGSTCDYSKLHYHCQEYVCYARCLRLQNVLCVSETCDLLKGSKLHSLVLRRIKSQEHSKAHWLSYLALGSRLNQASCANVSLGSVNGVCNLLRQNSETLSVLDFIYCKLPSSAWHAICDSLSTRGLLTHGIKNFSVKASHILENHEVSLPSGFLSFLSSGRDDKVAISYIRGNNLQKEDISSLKHCLLHMPKLERLDISDNPIEDNGIRNLVPYFEEILERDLLLFDLKIENCNLSCNGVSELLRSLSQLKHLKVFQLPIMTLEGLILSFILLCQYFYSSEVAIPLAELLGESCLRVLSIEDIELGSSGFLELSKELPEKVKLMEINISKNRGGIEAASFVSKLISRSPELVTLNAGYNFMPSESLVAICSVLQLSTGKLQRLDLTGNGGCYQPTHASMLAEFNVHGRPIVILPSVPVLVTPHDDDP</sequence>
<evidence type="ECO:0000313" key="1">
    <source>
        <dbReference type="EMBL" id="KAF9610018.1"/>
    </source>
</evidence>
<dbReference type="Proteomes" id="UP000631114">
    <property type="component" value="Unassembled WGS sequence"/>
</dbReference>
<dbReference type="InterPro" id="IPR032675">
    <property type="entry name" value="LRR_dom_sf"/>
</dbReference>